<dbReference type="EMBL" id="JAANQT010009193">
    <property type="protein sequence ID" value="KAG1278083.1"/>
    <property type="molecule type" value="Genomic_DNA"/>
</dbReference>
<sequence length="66" mass="7127">MIATRASRQVIPPLLHPVTNTISSSRDQMLDAASTFYADLYTPDPVDKDAIDSLLNRVIGTSGHDG</sequence>
<protein>
    <submittedName>
        <fullName evidence="1">Uncharacterized protein</fullName>
    </submittedName>
</protein>
<dbReference type="AlphaFoldDB" id="A0A9P7BIQ9"/>
<evidence type="ECO:0000313" key="1">
    <source>
        <dbReference type="EMBL" id="KAG1278083.1"/>
    </source>
</evidence>
<reference evidence="1" key="1">
    <citation type="journal article" date="2020" name="Microb. Genom.">
        <title>Genetic diversity of clinical and environmental Mucorales isolates obtained from an investigation of mucormycosis cases among solid organ transplant recipients.</title>
        <authorList>
            <person name="Nguyen M.H."/>
            <person name="Kaul D."/>
            <person name="Muto C."/>
            <person name="Cheng S.J."/>
            <person name="Richter R.A."/>
            <person name="Bruno V.M."/>
            <person name="Liu G."/>
            <person name="Beyhan S."/>
            <person name="Sundermann A.J."/>
            <person name="Mounaud S."/>
            <person name="Pasculle A.W."/>
            <person name="Nierman W.C."/>
            <person name="Driscoll E."/>
            <person name="Cumbie R."/>
            <person name="Clancy C.J."/>
            <person name="Dupont C.L."/>
        </authorList>
    </citation>
    <scope>NUCLEOTIDE SEQUENCE</scope>
    <source>
        <strain evidence="1">GL11</strain>
    </source>
</reference>
<name>A0A9P7BIQ9_RHIOR</name>
<keyword evidence="2" id="KW-1185">Reference proteome</keyword>
<gene>
    <name evidence="1" type="ORF">G6F64_014674</name>
</gene>
<proteinExistence type="predicted"/>
<dbReference type="Proteomes" id="UP000716291">
    <property type="component" value="Unassembled WGS sequence"/>
</dbReference>
<accession>A0A9P7BIQ9</accession>
<organism evidence="1 2">
    <name type="scientific">Rhizopus oryzae</name>
    <name type="common">Mucormycosis agent</name>
    <name type="synonym">Rhizopus arrhizus var. delemar</name>
    <dbReference type="NCBI Taxonomy" id="64495"/>
    <lineage>
        <taxon>Eukaryota</taxon>
        <taxon>Fungi</taxon>
        <taxon>Fungi incertae sedis</taxon>
        <taxon>Mucoromycota</taxon>
        <taxon>Mucoromycotina</taxon>
        <taxon>Mucoromycetes</taxon>
        <taxon>Mucorales</taxon>
        <taxon>Mucorineae</taxon>
        <taxon>Rhizopodaceae</taxon>
        <taxon>Rhizopus</taxon>
    </lineage>
</organism>
<evidence type="ECO:0000313" key="2">
    <source>
        <dbReference type="Proteomes" id="UP000716291"/>
    </source>
</evidence>
<comment type="caution">
    <text evidence="1">The sequence shown here is derived from an EMBL/GenBank/DDBJ whole genome shotgun (WGS) entry which is preliminary data.</text>
</comment>